<sequence length="63" mass="6895">MHIQVRKAVAALTTGSIQNMHSPLFKDVVSLAPAQEVKAKPPPYDEGQQRLQCNNGPLKEKNA</sequence>
<protein>
    <submittedName>
        <fullName evidence="2">Uncharacterized protein</fullName>
    </submittedName>
</protein>
<comment type="caution">
    <text evidence="2">The sequence shown here is derived from an EMBL/GenBank/DDBJ whole genome shotgun (WGS) entry which is preliminary data.</text>
</comment>
<accession>X0T0N4</accession>
<feature type="region of interest" description="Disordered" evidence="1">
    <location>
        <begin position="37"/>
        <end position="63"/>
    </location>
</feature>
<organism evidence="2">
    <name type="scientific">marine sediment metagenome</name>
    <dbReference type="NCBI Taxonomy" id="412755"/>
    <lineage>
        <taxon>unclassified sequences</taxon>
        <taxon>metagenomes</taxon>
        <taxon>ecological metagenomes</taxon>
    </lineage>
</organism>
<evidence type="ECO:0000313" key="2">
    <source>
        <dbReference type="EMBL" id="GAF86993.1"/>
    </source>
</evidence>
<name>X0T0N4_9ZZZZ</name>
<dbReference type="AlphaFoldDB" id="X0T0N4"/>
<gene>
    <name evidence="2" type="ORF">S01H1_26998</name>
</gene>
<reference evidence="2" key="1">
    <citation type="journal article" date="2014" name="Front. Microbiol.">
        <title>High frequency of phylogenetically diverse reductive dehalogenase-homologous genes in deep subseafloor sedimentary metagenomes.</title>
        <authorList>
            <person name="Kawai M."/>
            <person name="Futagami T."/>
            <person name="Toyoda A."/>
            <person name="Takaki Y."/>
            <person name="Nishi S."/>
            <person name="Hori S."/>
            <person name="Arai W."/>
            <person name="Tsubouchi T."/>
            <person name="Morono Y."/>
            <person name="Uchiyama I."/>
            <person name="Ito T."/>
            <person name="Fujiyama A."/>
            <person name="Inagaki F."/>
            <person name="Takami H."/>
        </authorList>
    </citation>
    <scope>NUCLEOTIDE SEQUENCE</scope>
    <source>
        <strain evidence="2">Expedition CK06-06</strain>
    </source>
</reference>
<dbReference type="EMBL" id="BARS01016401">
    <property type="protein sequence ID" value="GAF86993.1"/>
    <property type="molecule type" value="Genomic_DNA"/>
</dbReference>
<proteinExistence type="predicted"/>
<evidence type="ECO:0000256" key="1">
    <source>
        <dbReference type="SAM" id="MobiDB-lite"/>
    </source>
</evidence>